<dbReference type="EC" id="3.1.1.29" evidence="1"/>
<keyword evidence="4" id="KW-0694">RNA-binding</keyword>
<dbReference type="CDD" id="cd00462">
    <property type="entry name" value="PTH"/>
    <property type="match status" value="1"/>
</dbReference>
<dbReference type="AlphaFoldDB" id="A0AAX4PIZ6"/>
<comment type="similarity">
    <text evidence="5">Belongs to the PTH family.</text>
</comment>
<protein>
    <recommendedName>
        <fullName evidence="1">peptidyl-tRNA hydrolase</fullName>
        <ecNumber evidence="1">3.1.1.29</ecNumber>
    </recommendedName>
</protein>
<keyword evidence="3 7" id="KW-0378">Hydrolase</keyword>
<dbReference type="PROSITE" id="PS01195">
    <property type="entry name" value="PEPT_TRNA_HYDROL_1"/>
    <property type="match status" value="1"/>
</dbReference>
<dbReference type="InterPro" id="IPR001328">
    <property type="entry name" value="Pept_tRNA_hydro"/>
</dbReference>
<dbReference type="PROSITE" id="PS01196">
    <property type="entry name" value="PEPT_TRNA_HYDROL_2"/>
    <property type="match status" value="1"/>
</dbReference>
<reference evidence="7 8" key="1">
    <citation type="submission" date="2024-03" db="EMBL/GenBank/DDBJ databases">
        <title>Complete genome sequence of the green alga Chloropicon roscoffensis RCC1871.</title>
        <authorList>
            <person name="Lemieux C."/>
            <person name="Pombert J.-F."/>
            <person name="Otis C."/>
            <person name="Turmel M."/>
        </authorList>
    </citation>
    <scope>NUCLEOTIDE SEQUENCE [LARGE SCALE GENOMIC DNA]</scope>
    <source>
        <strain evidence="7 8">RCC1871</strain>
    </source>
</reference>
<evidence type="ECO:0000313" key="7">
    <source>
        <dbReference type="EMBL" id="WZN65919.1"/>
    </source>
</evidence>
<organism evidence="7 8">
    <name type="scientific">Chloropicon roscoffensis</name>
    <dbReference type="NCBI Taxonomy" id="1461544"/>
    <lineage>
        <taxon>Eukaryota</taxon>
        <taxon>Viridiplantae</taxon>
        <taxon>Chlorophyta</taxon>
        <taxon>Chloropicophyceae</taxon>
        <taxon>Chloropicales</taxon>
        <taxon>Chloropicaceae</taxon>
        <taxon>Chloropicon</taxon>
    </lineage>
</organism>
<keyword evidence="8" id="KW-1185">Reference proteome</keyword>
<accession>A0AAX4PIZ6</accession>
<evidence type="ECO:0000256" key="3">
    <source>
        <dbReference type="ARBA" id="ARBA00022801"/>
    </source>
</evidence>
<dbReference type="PANTHER" id="PTHR17224:SF1">
    <property type="entry name" value="PEPTIDYL-TRNA HYDROLASE"/>
    <property type="match status" value="1"/>
</dbReference>
<dbReference type="Proteomes" id="UP001472866">
    <property type="component" value="Chromosome 13"/>
</dbReference>
<sequence length="339" mass="36780">MRAASRPAAKPRLRGFFKRGNAHRGRGVGRGKPFAHRRHLLKPASSLSVGGPRRSPPKQLMFIRYIRPVTRTVTRLGLAVVNGTMLGPLRALGRVSRGITRAISARAASKRELDAPVDDLWLVVGLGNPGTRYDGTRHNVGFAAVDEIARQNSIPLKRAKANAQVGLGKVAGEPVLIVKPMTFMNLSGESVGKLCRFYKVPRHRCLVVYDDLDLASGQVKLKLKGGHGGHNGMRSIIDHFGGKRDFPRLRIGIGRPENPRVTIVKHVLQRFSAEERVGIDQAVRDCVTVVESIMANGMDRALSTVNQKKGGGGGKKKRKEKNEEGAEAEASPAGQAEAN</sequence>
<dbReference type="InterPro" id="IPR036416">
    <property type="entry name" value="Pept_tRNA_hydro_sf"/>
</dbReference>
<dbReference type="GO" id="GO:0000049">
    <property type="term" value="F:tRNA binding"/>
    <property type="evidence" value="ECO:0007669"/>
    <property type="project" value="UniProtKB-KW"/>
</dbReference>
<evidence type="ECO:0000256" key="5">
    <source>
        <dbReference type="ARBA" id="ARBA00038063"/>
    </source>
</evidence>
<evidence type="ECO:0000313" key="8">
    <source>
        <dbReference type="Proteomes" id="UP001472866"/>
    </source>
</evidence>
<dbReference type="SUPFAM" id="SSF53178">
    <property type="entry name" value="Peptidyl-tRNA hydrolase-like"/>
    <property type="match status" value="1"/>
</dbReference>
<dbReference type="EMBL" id="CP151513">
    <property type="protein sequence ID" value="WZN65919.1"/>
    <property type="molecule type" value="Genomic_DNA"/>
</dbReference>
<keyword evidence="2" id="KW-0820">tRNA-binding</keyword>
<dbReference type="FunFam" id="3.40.50.1470:FF:000001">
    <property type="entry name" value="Peptidyl-tRNA hydrolase"/>
    <property type="match status" value="1"/>
</dbReference>
<feature type="region of interest" description="Disordered" evidence="6">
    <location>
        <begin position="303"/>
        <end position="339"/>
    </location>
</feature>
<name>A0AAX4PIZ6_9CHLO</name>
<dbReference type="InterPro" id="IPR018171">
    <property type="entry name" value="Pept_tRNA_hydro_CS"/>
</dbReference>
<evidence type="ECO:0000256" key="2">
    <source>
        <dbReference type="ARBA" id="ARBA00022555"/>
    </source>
</evidence>
<proteinExistence type="inferred from homology"/>
<dbReference type="GO" id="GO:0004045">
    <property type="term" value="F:peptidyl-tRNA hydrolase activity"/>
    <property type="evidence" value="ECO:0007669"/>
    <property type="project" value="UniProtKB-EC"/>
</dbReference>
<dbReference type="Gene3D" id="3.40.50.1470">
    <property type="entry name" value="Peptidyl-tRNA hydrolase"/>
    <property type="match status" value="1"/>
</dbReference>
<evidence type="ECO:0000256" key="6">
    <source>
        <dbReference type="SAM" id="MobiDB-lite"/>
    </source>
</evidence>
<dbReference type="PANTHER" id="PTHR17224">
    <property type="entry name" value="PEPTIDYL-TRNA HYDROLASE"/>
    <property type="match status" value="1"/>
</dbReference>
<dbReference type="Pfam" id="PF01195">
    <property type="entry name" value="Pept_tRNA_hydro"/>
    <property type="match status" value="1"/>
</dbReference>
<evidence type="ECO:0000256" key="1">
    <source>
        <dbReference type="ARBA" id="ARBA00013260"/>
    </source>
</evidence>
<dbReference type="NCBIfam" id="TIGR00447">
    <property type="entry name" value="pth"/>
    <property type="match status" value="1"/>
</dbReference>
<evidence type="ECO:0000256" key="4">
    <source>
        <dbReference type="ARBA" id="ARBA00022884"/>
    </source>
</evidence>
<gene>
    <name evidence="7" type="ORF">HKI87_13g74810</name>
</gene>
<feature type="compositionally biased region" description="Low complexity" evidence="6">
    <location>
        <begin position="328"/>
        <end position="339"/>
    </location>
</feature>
<dbReference type="HAMAP" id="MF_00083">
    <property type="entry name" value="Pept_tRNA_hydro_bact"/>
    <property type="match status" value="1"/>
</dbReference>